<accession>A0A419PWJ3</accession>
<name>A0A419PWJ3_CLOSI</name>
<evidence type="ECO:0000313" key="1">
    <source>
        <dbReference type="EMBL" id="KAG5455147.1"/>
    </source>
</evidence>
<protein>
    <submittedName>
        <fullName evidence="1">Uncharacterized protein</fullName>
    </submittedName>
</protein>
<dbReference type="EMBL" id="NIRI02000005">
    <property type="protein sequence ID" value="KAG5455147.1"/>
    <property type="molecule type" value="Genomic_DNA"/>
</dbReference>
<comment type="caution">
    <text evidence="1">The sequence shown here is derived from an EMBL/GenBank/DDBJ whole genome shotgun (WGS) entry which is preliminary data.</text>
</comment>
<organism evidence="1 2">
    <name type="scientific">Clonorchis sinensis</name>
    <name type="common">Chinese liver fluke</name>
    <dbReference type="NCBI Taxonomy" id="79923"/>
    <lineage>
        <taxon>Eukaryota</taxon>
        <taxon>Metazoa</taxon>
        <taxon>Spiralia</taxon>
        <taxon>Lophotrochozoa</taxon>
        <taxon>Platyhelminthes</taxon>
        <taxon>Trematoda</taxon>
        <taxon>Digenea</taxon>
        <taxon>Opisthorchiida</taxon>
        <taxon>Opisthorchiata</taxon>
        <taxon>Opisthorchiidae</taxon>
        <taxon>Clonorchis</taxon>
    </lineage>
</organism>
<reference evidence="1 2" key="1">
    <citation type="journal article" date="2018" name="Biotechnol. Adv.">
        <title>Improved genomic resources and new bioinformatic workflow for the carcinogenic parasite Clonorchis sinensis: Biotechnological implications.</title>
        <authorList>
            <person name="Wang D."/>
            <person name="Korhonen P.K."/>
            <person name="Gasser R.B."/>
            <person name="Young N.D."/>
        </authorList>
    </citation>
    <scope>NUCLEOTIDE SEQUENCE [LARGE SCALE GENOMIC DNA]</scope>
    <source>
        <strain evidence="1">Cs-k2</strain>
    </source>
</reference>
<reference evidence="1 2" key="2">
    <citation type="journal article" date="2021" name="Genomics">
        <title>High-quality reference genome for Clonorchis sinensis.</title>
        <authorList>
            <person name="Young N.D."/>
            <person name="Stroehlein A.J."/>
            <person name="Kinkar L."/>
            <person name="Wang T."/>
            <person name="Sohn W.M."/>
            <person name="Chang B.C.H."/>
            <person name="Kaur P."/>
            <person name="Weisz D."/>
            <person name="Dudchenko O."/>
            <person name="Aiden E.L."/>
            <person name="Korhonen P.K."/>
            <person name="Gasser R.B."/>
        </authorList>
    </citation>
    <scope>NUCLEOTIDE SEQUENCE [LARGE SCALE GENOMIC DNA]</scope>
    <source>
        <strain evidence="1">Cs-k2</strain>
    </source>
</reference>
<keyword evidence="2" id="KW-1185">Reference proteome</keyword>
<dbReference type="InParanoid" id="A0A419PWJ3"/>
<sequence length="214" mass="24123">MQVQHTPSSAQHFVDDDLRRGFLDSLQLYSQPRGGYVICLTFANLYYTVLNPPATVKRFLLSLLNPQFTRRYSPGGFHTAFTHTFCRAWGRDGPSGLGNLAVSQPSCTLRVTWQLGTERVLQLNDFFLHRNSAIPSSCDGVFSKSDLRSQRVSLVRSLHSERCAHTGPRVFKLIFQSLPFWTFSSQTAATHAETLSTETSVVLRACFRMTQTAR</sequence>
<gene>
    <name evidence="1" type="ORF">CSKR_111550</name>
</gene>
<proteinExistence type="predicted"/>
<dbReference type="AlphaFoldDB" id="A0A419PWJ3"/>
<dbReference type="Proteomes" id="UP000286415">
    <property type="component" value="Unassembled WGS sequence"/>
</dbReference>
<evidence type="ECO:0000313" key="2">
    <source>
        <dbReference type="Proteomes" id="UP000286415"/>
    </source>
</evidence>